<protein>
    <submittedName>
        <fullName evidence="7">DUF1232 domain-containing protein</fullName>
    </submittedName>
</protein>
<keyword evidence="8" id="KW-1185">Reference proteome</keyword>
<feature type="transmembrane region" description="Helical" evidence="5">
    <location>
        <begin position="80"/>
        <end position="99"/>
    </location>
</feature>
<proteinExistence type="predicted"/>
<keyword evidence="4 5" id="KW-0472">Membrane</keyword>
<name>A0A5M6DKA0_9BACT</name>
<keyword evidence="2 5" id="KW-0812">Transmembrane</keyword>
<dbReference type="GO" id="GO:0012505">
    <property type="term" value="C:endomembrane system"/>
    <property type="evidence" value="ECO:0007669"/>
    <property type="project" value="UniProtKB-SubCell"/>
</dbReference>
<evidence type="ECO:0000313" key="8">
    <source>
        <dbReference type="Proteomes" id="UP000323426"/>
    </source>
</evidence>
<evidence type="ECO:0000313" key="7">
    <source>
        <dbReference type="EMBL" id="KAA5547977.1"/>
    </source>
</evidence>
<reference evidence="7 8" key="1">
    <citation type="submission" date="2019-09" db="EMBL/GenBank/DDBJ databases">
        <title>Genome sequence and assembly of Adhaeribacter sp.</title>
        <authorList>
            <person name="Chhetri G."/>
        </authorList>
    </citation>
    <scope>NUCLEOTIDE SEQUENCE [LARGE SCALE GENOMIC DNA]</scope>
    <source>
        <strain evidence="7 8">DK36</strain>
    </source>
</reference>
<sequence length="144" mass="16640">MASLAEQGLKISQNAIFSYFLRKATGLFGKKAKVLLLLRDAYTKLIDVKSDKSGFGQIREIMFSFIRLVRSYFRGDYRNVSKKSIIVGIATLLYFIFPIDIIPDFIPILGYADDISLMAWFIKSFQEELTKYREWEQTQGIMPT</sequence>
<gene>
    <name evidence="7" type="ORF">F0145_08560</name>
</gene>
<accession>A0A5M6DKA0</accession>
<evidence type="ECO:0000256" key="4">
    <source>
        <dbReference type="ARBA" id="ARBA00023136"/>
    </source>
</evidence>
<evidence type="ECO:0000259" key="6">
    <source>
        <dbReference type="Pfam" id="PF06803"/>
    </source>
</evidence>
<dbReference type="RefSeq" id="WP_150087893.1">
    <property type="nucleotide sequence ID" value="NZ_VWSF01000004.1"/>
</dbReference>
<organism evidence="7 8">
    <name type="scientific">Adhaeribacter rhizoryzae</name>
    <dbReference type="NCBI Taxonomy" id="2607907"/>
    <lineage>
        <taxon>Bacteria</taxon>
        <taxon>Pseudomonadati</taxon>
        <taxon>Bacteroidota</taxon>
        <taxon>Cytophagia</taxon>
        <taxon>Cytophagales</taxon>
        <taxon>Hymenobacteraceae</taxon>
        <taxon>Adhaeribacter</taxon>
    </lineage>
</organism>
<evidence type="ECO:0000256" key="5">
    <source>
        <dbReference type="SAM" id="Phobius"/>
    </source>
</evidence>
<comment type="subcellular location">
    <subcellularLocation>
        <location evidence="1">Endomembrane system</location>
        <topology evidence="1">Multi-pass membrane protein</topology>
    </subcellularLocation>
</comment>
<evidence type="ECO:0000256" key="1">
    <source>
        <dbReference type="ARBA" id="ARBA00004127"/>
    </source>
</evidence>
<dbReference type="AlphaFoldDB" id="A0A5M6DKA0"/>
<dbReference type="Proteomes" id="UP000323426">
    <property type="component" value="Unassembled WGS sequence"/>
</dbReference>
<comment type="caution">
    <text evidence="7">The sequence shown here is derived from an EMBL/GenBank/DDBJ whole genome shotgun (WGS) entry which is preliminary data.</text>
</comment>
<keyword evidence="3 5" id="KW-1133">Transmembrane helix</keyword>
<evidence type="ECO:0000256" key="3">
    <source>
        <dbReference type="ARBA" id="ARBA00022989"/>
    </source>
</evidence>
<feature type="domain" description="DUF1232" evidence="6">
    <location>
        <begin position="87"/>
        <end position="120"/>
    </location>
</feature>
<evidence type="ECO:0000256" key="2">
    <source>
        <dbReference type="ARBA" id="ARBA00022692"/>
    </source>
</evidence>
<dbReference type="InterPro" id="IPR010652">
    <property type="entry name" value="DUF1232"/>
</dbReference>
<dbReference type="Pfam" id="PF06803">
    <property type="entry name" value="DUF1232"/>
    <property type="match status" value="1"/>
</dbReference>
<dbReference type="EMBL" id="VWSF01000004">
    <property type="protein sequence ID" value="KAA5547977.1"/>
    <property type="molecule type" value="Genomic_DNA"/>
</dbReference>